<dbReference type="SMART" id="SM00859">
    <property type="entry name" value="Semialdhyde_dh"/>
    <property type="match status" value="1"/>
</dbReference>
<evidence type="ECO:0000256" key="8">
    <source>
        <dbReference type="PROSITE-ProRule" id="PRU10010"/>
    </source>
</evidence>
<proteinExistence type="inferred from homology"/>
<comment type="caution">
    <text evidence="10">The sequence shown here is derived from an EMBL/GenBank/DDBJ whole genome shotgun (WGS) entry which is preliminary data.</text>
</comment>
<dbReference type="InterPro" id="IPR036291">
    <property type="entry name" value="NAD(P)-bd_dom_sf"/>
</dbReference>
<dbReference type="GO" id="GO:0003942">
    <property type="term" value="F:N-acetyl-gamma-glutamyl-phosphate reductase activity"/>
    <property type="evidence" value="ECO:0007669"/>
    <property type="project" value="UniProtKB-UniRule"/>
</dbReference>
<dbReference type="Pfam" id="PF01118">
    <property type="entry name" value="Semialdhyde_dh"/>
    <property type="match status" value="1"/>
</dbReference>
<reference evidence="10" key="2">
    <citation type="submission" date="2020-09" db="EMBL/GenBank/DDBJ databases">
        <authorList>
            <person name="Sun Q."/>
            <person name="Zhou Y."/>
        </authorList>
    </citation>
    <scope>NUCLEOTIDE SEQUENCE</scope>
    <source>
        <strain evidence="10">CGMCC 1.15493</strain>
    </source>
</reference>
<evidence type="ECO:0000313" key="11">
    <source>
        <dbReference type="Proteomes" id="UP000613160"/>
    </source>
</evidence>
<dbReference type="RefSeq" id="WP_188850155.1">
    <property type="nucleotide sequence ID" value="NZ_BMJJ01000003.1"/>
</dbReference>
<dbReference type="Gene3D" id="3.30.360.10">
    <property type="entry name" value="Dihydrodipicolinate Reductase, domain 2"/>
    <property type="match status" value="1"/>
</dbReference>
<dbReference type="EMBL" id="BMJJ01000003">
    <property type="protein sequence ID" value="GGD14950.1"/>
    <property type="molecule type" value="Genomic_DNA"/>
</dbReference>
<name>A0A916XVK0_9HYPH</name>
<dbReference type="InterPro" id="IPR058924">
    <property type="entry name" value="AGPR_dimerisation_dom"/>
</dbReference>
<dbReference type="Gene3D" id="3.40.50.720">
    <property type="entry name" value="NAD(P)-binding Rossmann-like Domain"/>
    <property type="match status" value="1"/>
</dbReference>
<dbReference type="Proteomes" id="UP000613160">
    <property type="component" value="Unassembled WGS sequence"/>
</dbReference>
<evidence type="ECO:0000256" key="5">
    <source>
        <dbReference type="ARBA" id="ARBA00023002"/>
    </source>
</evidence>
<protein>
    <recommendedName>
        <fullName evidence="7">N-acetyl-gamma-glutamyl-phosphate reductase</fullName>
        <shortName evidence="7">AGPR</shortName>
        <ecNumber evidence="7">1.2.1.38</ecNumber>
    </recommendedName>
    <alternativeName>
        <fullName evidence="7">N-acetyl-glutamate semialdehyde dehydrogenase</fullName>
        <shortName evidence="7">NAGSA dehydrogenase</shortName>
    </alternativeName>
</protein>
<keyword evidence="2 7" id="KW-0055">Arginine biosynthesis</keyword>
<dbReference type="InterPro" id="IPR050085">
    <property type="entry name" value="AGPR"/>
</dbReference>
<dbReference type="InterPro" id="IPR000534">
    <property type="entry name" value="Semialdehyde_DH_NAD-bd"/>
</dbReference>
<dbReference type="GO" id="GO:0051287">
    <property type="term" value="F:NAD binding"/>
    <property type="evidence" value="ECO:0007669"/>
    <property type="project" value="InterPro"/>
</dbReference>
<reference evidence="10" key="1">
    <citation type="journal article" date="2014" name="Int. J. Syst. Evol. Microbiol.">
        <title>Complete genome sequence of Corynebacterium casei LMG S-19264T (=DSM 44701T), isolated from a smear-ripened cheese.</title>
        <authorList>
            <consortium name="US DOE Joint Genome Institute (JGI-PGF)"/>
            <person name="Walter F."/>
            <person name="Albersmeier A."/>
            <person name="Kalinowski J."/>
            <person name="Ruckert C."/>
        </authorList>
    </citation>
    <scope>NUCLEOTIDE SEQUENCE</scope>
    <source>
        <strain evidence="10">CGMCC 1.15493</strain>
    </source>
</reference>
<accession>A0A916XVK0</accession>
<dbReference type="GO" id="GO:0006526">
    <property type="term" value="P:L-arginine biosynthetic process"/>
    <property type="evidence" value="ECO:0007669"/>
    <property type="project" value="UniProtKB-UniRule"/>
</dbReference>
<keyword evidence="4 7" id="KW-0521">NADP</keyword>
<evidence type="ECO:0000259" key="9">
    <source>
        <dbReference type="SMART" id="SM00859"/>
    </source>
</evidence>
<dbReference type="InterPro" id="IPR023013">
    <property type="entry name" value="AGPR_AS"/>
</dbReference>
<dbReference type="PANTHER" id="PTHR32338">
    <property type="entry name" value="N-ACETYL-GAMMA-GLUTAMYL-PHOSPHATE REDUCTASE, CHLOROPLASTIC-RELATED-RELATED"/>
    <property type="match status" value="1"/>
</dbReference>
<keyword evidence="3 7" id="KW-0028">Amino-acid biosynthesis</keyword>
<dbReference type="PROSITE" id="PS01224">
    <property type="entry name" value="ARGC"/>
    <property type="match status" value="1"/>
</dbReference>
<evidence type="ECO:0000256" key="3">
    <source>
        <dbReference type="ARBA" id="ARBA00022605"/>
    </source>
</evidence>
<evidence type="ECO:0000256" key="2">
    <source>
        <dbReference type="ARBA" id="ARBA00022571"/>
    </source>
</evidence>
<evidence type="ECO:0000256" key="1">
    <source>
        <dbReference type="ARBA" id="ARBA00004862"/>
    </source>
</evidence>
<organism evidence="10 11">
    <name type="scientific">Aureimonas glaciei</name>
    <dbReference type="NCBI Taxonomy" id="1776957"/>
    <lineage>
        <taxon>Bacteria</taxon>
        <taxon>Pseudomonadati</taxon>
        <taxon>Pseudomonadota</taxon>
        <taxon>Alphaproteobacteria</taxon>
        <taxon>Hyphomicrobiales</taxon>
        <taxon>Aurantimonadaceae</taxon>
        <taxon>Aureimonas</taxon>
    </lineage>
</organism>
<sequence>MADKIRIGVLGASGYTGADLVRLAVRHPNMEIVALTANSHAGKPMRQVFRHLAHVPLPDLVKIEDADWGSVDAVFCGLPHGTTQAITKKIFETYPQVKIIDMSADFRLRDPATYKEWYGLDHVATDIQPEAVYGLTEHYRADIAKARLIACPGCYPTAVLLALLPLAGAGQIDFTDLVIDAKSGVSGAGRSLKENVLFCEAGEGMSPYAVGKHRHMAEIEQEIGKVGGIQDLRVNFTPHLIPMSRGELCTSYVKLVGGATAADLRNTLVEAYADEPFVTVADEGVLPQTQMVRGSNYVVVNVVPDRIPGRAIVISTLDNLVKGSAGQAIQNFNVAYGLTETTGIEQLPLFP</sequence>
<comment type="pathway">
    <text evidence="1 7">Amino-acid biosynthesis; L-arginine biosynthesis; N(2)-acetyl-L-ornithine from L-glutamate: step 3/4.</text>
</comment>
<dbReference type="FunFam" id="3.30.360.10:FF:000014">
    <property type="entry name" value="N-acetyl-gamma-glutamyl-phosphate reductase"/>
    <property type="match status" value="1"/>
</dbReference>
<keyword evidence="5 7" id="KW-0560">Oxidoreductase</keyword>
<dbReference type="Pfam" id="PF22698">
    <property type="entry name" value="Semialdhyde_dhC_1"/>
    <property type="match status" value="1"/>
</dbReference>
<comment type="catalytic activity">
    <reaction evidence="6 7">
        <text>N-acetyl-L-glutamate 5-semialdehyde + phosphate + NADP(+) = N-acetyl-L-glutamyl 5-phosphate + NADPH + H(+)</text>
        <dbReference type="Rhea" id="RHEA:21588"/>
        <dbReference type="ChEBI" id="CHEBI:15378"/>
        <dbReference type="ChEBI" id="CHEBI:29123"/>
        <dbReference type="ChEBI" id="CHEBI:43474"/>
        <dbReference type="ChEBI" id="CHEBI:57783"/>
        <dbReference type="ChEBI" id="CHEBI:57936"/>
        <dbReference type="ChEBI" id="CHEBI:58349"/>
        <dbReference type="EC" id="1.2.1.38"/>
    </reaction>
</comment>
<comment type="similarity">
    <text evidence="7">Belongs to the NAGSA dehydrogenase family. Type 1 subfamily.</text>
</comment>
<dbReference type="EC" id="1.2.1.38" evidence="7"/>
<comment type="function">
    <text evidence="7">Catalyzes the NADPH-dependent reduction of N-acetyl-5-glutamyl phosphate to yield N-acetyl-L-glutamate 5-semialdehyde.</text>
</comment>
<dbReference type="HAMAP" id="MF_00150">
    <property type="entry name" value="ArgC_type1"/>
    <property type="match status" value="1"/>
</dbReference>
<evidence type="ECO:0000256" key="7">
    <source>
        <dbReference type="HAMAP-Rule" id="MF_00150"/>
    </source>
</evidence>
<gene>
    <name evidence="7 10" type="primary">argC</name>
    <name evidence="10" type="ORF">GCM10011335_17140</name>
</gene>
<keyword evidence="11" id="KW-1185">Reference proteome</keyword>
<dbReference type="GO" id="GO:0070401">
    <property type="term" value="F:NADP+ binding"/>
    <property type="evidence" value="ECO:0007669"/>
    <property type="project" value="InterPro"/>
</dbReference>
<dbReference type="InterPro" id="IPR000706">
    <property type="entry name" value="AGPR_type-1"/>
</dbReference>
<feature type="domain" description="Semialdehyde dehydrogenase NAD-binding" evidence="9">
    <location>
        <begin position="6"/>
        <end position="146"/>
    </location>
</feature>
<dbReference type="NCBIfam" id="TIGR01850">
    <property type="entry name" value="argC"/>
    <property type="match status" value="1"/>
</dbReference>
<dbReference type="AlphaFoldDB" id="A0A916XVK0"/>
<evidence type="ECO:0000313" key="10">
    <source>
        <dbReference type="EMBL" id="GGD14950.1"/>
    </source>
</evidence>
<dbReference type="CDD" id="cd23934">
    <property type="entry name" value="AGPR_1_C"/>
    <property type="match status" value="1"/>
</dbReference>
<evidence type="ECO:0000256" key="4">
    <source>
        <dbReference type="ARBA" id="ARBA00022857"/>
    </source>
</evidence>
<dbReference type="SUPFAM" id="SSF51735">
    <property type="entry name" value="NAD(P)-binding Rossmann-fold domains"/>
    <property type="match status" value="1"/>
</dbReference>
<evidence type="ECO:0000256" key="6">
    <source>
        <dbReference type="ARBA" id="ARBA00050557"/>
    </source>
</evidence>
<dbReference type="GO" id="GO:0005737">
    <property type="term" value="C:cytoplasm"/>
    <property type="evidence" value="ECO:0007669"/>
    <property type="project" value="UniProtKB-SubCell"/>
</dbReference>
<dbReference type="SUPFAM" id="SSF55347">
    <property type="entry name" value="Glyceraldehyde-3-phosphate dehydrogenase-like, C-terminal domain"/>
    <property type="match status" value="1"/>
</dbReference>
<keyword evidence="7" id="KW-0963">Cytoplasm</keyword>
<dbReference type="PANTHER" id="PTHR32338:SF10">
    <property type="entry name" value="N-ACETYL-GAMMA-GLUTAMYL-PHOSPHATE REDUCTASE, CHLOROPLASTIC-RELATED"/>
    <property type="match status" value="1"/>
</dbReference>
<comment type="subcellular location">
    <subcellularLocation>
        <location evidence="7">Cytoplasm</location>
    </subcellularLocation>
</comment>
<feature type="active site" evidence="7 8">
    <location>
        <position position="154"/>
    </location>
</feature>
<dbReference type="CDD" id="cd17895">
    <property type="entry name" value="AGPR_1_N"/>
    <property type="match status" value="1"/>
</dbReference>